<feature type="domain" description="G" evidence="1">
    <location>
        <begin position="22"/>
        <end position="85"/>
    </location>
</feature>
<dbReference type="Pfam" id="PF01926">
    <property type="entry name" value="MMR_HSR1"/>
    <property type="match status" value="1"/>
</dbReference>
<name>A0AAD4H9B2_9FUNG</name>
<dbReference type="GO" id="GO:0005525">
    <property type="term" value="F:GTP binding"/>
    <property type="evidence" value="ECO:0007669"/>
    <property type="project" value="InterPro"/>
</dbReference>
<sequence length="220" mass="24516">MIRQKTTTVQPETTAPPPEFSIVLMGNPGAGKSAILNALGGDFFSGFRRVTGHPGTKTDIVELRNRTVALIDTPGIMDSGREGTISQNLQMLQDKLNGCGEALLAGDFSVLKLLLTNLTRTPRIGLFVTKVASDDMEQLDTAYRDDFVKMLQEADVDATHLEKSSWCVLQHHERTVGFSDEEKEKIRDYVTSFAPARVEVKELSLSFFQKILEFFRKLFS</sequence>
<evidence type="ECO:0000313" key="2">
    <source>
        <dbReference type="EMBL" id="KAG0278160.1"/>
    </source>
</evidence>
<reference evidence="2" key="1">
    <citation type="journal article" date="2020" name="Fungal Divers.">
        <title>Resolving the Mortierellaceae phylogeny through synthesis of multi-gene phylogenetics and phylogenomics.</title>
        <authorList>
            <person name="Vandepol N."/>
            <person name="Liber J."/>
            <person name="Desiro A."/>
            <person name="Na H."/>
            <person name="Kennedy M."/>
            <person name="Barry K."/>
            <person name="Grigoriev I.V."/>
            <person name="Miller A.N."/>
            <person name="O'Donnell K."/>
            <person name="Stajich J.E."/>
            <person name="Bonito G."/>
        </authorList>
    </citation>
    <scope>NUCLEOTIDE SEQUENCE</scope>
    <source>
        <strain evidence="2">NRRL 28262</strain>
    </source>
</reference>
<dbReference type="EMBL" id="JAAAIL010000215">
    <property type="protein sequence ID" value="KAG0278160.1"/>
    <property type="molecule type" value="Genomic_DNA"/>
</dbReference>
<evidence type="ECO:0000313" key="3">
    <source>
        <dbReference type="Proteomes" id="UP001194580"/>
    </source>
</evidence>
<dbReference type="CDD" id="cd00882">
    <property type="entry name" value="Ras_like_GTPase"/>
    <property type="match status" value="1"/>
</dbReference>
<dbReference type="InterPro" id="IPR027417">
    <property type="entry name" value="P-loop_NTPase"/>
</dbReference>
<dbReference type="AlphaFoldDB" id="A0AAD4H9B2"/>
<keyword evidence="3" id="KW-1185">Reference proteome</keyword>
<comment type="caution">
    <text evidence="2">The sequence shown here is derived from an EMBL/GenBank/DDBJ whole genome shotgun (WGS) entry which is preliminary data.</text>
</comment>
<dbReference type="Gene3D" id="3.40.50.300">
    <property type="entry name" value="P-loop containing nucleotide triphosphate hydrolases"/>
    <property type="match status" value="1"/>
</dbReference>
<protein>
    <recommendedName>
        <fullName evidence="1">G domain-containing protein</fullName>
    </recommendedName>
</protein>
<dbReference type="SUPFAM" id="SSF52540">
    <property type="entry name" value="P-loop containing nucleoside triphosphate hydrolases"/>
    <property type="match status" value="1"/>
</dbReference>
<dbReference type="PRINTS" id="PR00326">
    <property type="entry name" value="GTP1OBG"/>
</dbReference>
<organism evidence="2 3">
    <name type="scientific">Linnemannia exigua</name>
    <dbReference type="NCBI Taxonomy" id="604196"/>
    <lineage>
        <taxon>Eukaryota</taxon>
        <taxon>Fungi</taxon>
        <taxon>Fungi incertae sedis</taxon>
        <taxon>Mucoromycota</taxon>
        <taxon>Mortierellomycotina</taxon>
        <taxon>Mortierellomycetes</taxon>
        <taxon>Mortierellales</taxon>
        <taxon>Mortierellaceae</taxon>
        <taxon>Linnemannia</taxon>
    </lineage>
</organism>
<dbReference type="Proteomes" id="UP001194580">
    <property type="component" value="Unassembled WGS sequence"/>
</dbReference>
<gene>
    <name evidence="2" type="ORF">BGZ95_004550</name>
</gene>
<proteinExistence type="predicted"/>
<accession>A0AAD4H9B2</accession>
<dbReference type="InterPro" id="IPR006073">
    <property type="entry name" value="GTP-bd"/>
</dbReference>
<evidence type="ECO:0000259" key="1">
    <source>
        <dbReference type="Pfam" id="PF01926"/>
    </source>
</evidence>